<gene>
    <name evidence="5" type="ORF">FZO89_02790</name>
</gene>
<dbReference type="RefSeq" id="WP_149101830.1">
    <property type="nucleotide sequence ID" value="NZ_VTFT01000001.1"/>
</dbReference>
<keyword evidence="6" id="KW-1185">Reference proteome</keyword>
<sequence>MSIFTEAEAKAILDKVIALSTADECTATLGGGTSGNIRFALNNVSTSGIVDDVELGVSVAFGKRVGTATINEFDDASLERVVRRAEDLARLAPENPEFMPAIGKQSYTPTSTFSAATAAITPEQRAQVAVDSIAPCRSSGLVAAGFLEDSQSFTAIANSNGNFAYQTSTSADYTCTVRTEDGRGSGWVGRNVTDIGGLDAGRDVAIAIRKARDSADAKALEPGKYTVILEPHAAAGLVSFMMFFFDARQADEGRSFLSKKGGGNKIGEQVYDPRVNIWADPGDANVPVLPWDDEGQPRKRMPVIQDGKVANLLYSRYWAQQQGREAVAMPGNLIMSGGTKSTADLVRETDRGILVTRTWYIRMVDPQTVLLTGLTRDGTFYIEDGEVKHPVKNFRFNESPVIMLNNIDELGKPVRVSGDESQFAMMIPPMRLRDFTFTSLSDAV</sequence>
<dbReference type="InterPro" id="IPR035068">
    <property type="entry name" value="TldD/PmbA_N"/>
</dbReference>
<dbReference type="SUPFAM" id="SSF111283">
    <property type="entry name" value="Putative modulator of DNA gyrase, PmbA/TldD"/>
    <property type="match status" value="1"/>
</dbReference>
<organism evidence="5 6">
    <name type="scientific">Luteimonas viscosa</name>
    <dbReference type="NCBI Taxonomy" id="1132694"/>
    <lineage>
        <taxon>Bacteria</taxon>
        <taxon>Pseudomonadati</taxon>
        <taxon>Pseudomonadota</taxon>
        <taxon>Gammaproteobacteria</taxon>
        <taxon>Lysobacterales</taxon>
        <taxon>Lysobacteraceae</taxon>
        <taxon>Luteimonas</taxon>
    </lineage>
</organism>
<dbReference type="Pfam" id="PF19289">
    <property type="entry name" value="PmbA_TldD_3rd"/>
    <property type="match status" value="1"/>
</dbReference>
<evidence type="ECO:0000313" key="5">
    <source>
        <dbReference type="EMBL" id="TYT25280.1"/>
    </source>
</evidence>
<evidence type="ECO:0000259" key="4">
    <source>
        <dbReference type="Pfam" id="PF19290"/>
    </source>
</evidence>
<dbReference type="Pfam" id="PF19290">
    <property type="entry name" value="PmbA_TldD_2nd"/>
    <property type="match status" value="1"/>
</dbReference>
<feature type="domain" description="Metalloprotease TldD/E central" evidence="4">
    <location>
        <begin position="142"/>
        <end position="195"/>
    </location>
</feature>
<evidence type="ECO:0000313" key="6">
    <source>
        <dbReference type="Proteomes" id="UP000324973"/>
    </source>
</evidence>
<dbReference type="GO" id="GO:0006508">
    <property type="term" value="P:proteolysis"/>
    <property type="evidence" value="ECO:0007669"/>
    <property type="project" value="InterPro"/>
</dbReference>
<dbReference type="InterPro" id="IPR002510">
    <property type="entry name" value="Metalloprtase-TldD/E_N"/>
</dbReference>
<accession>A0A5D4XRC2</accession>
<reference evidence="5 6" key="1">
    <citation type="submission" date="2019-08" db="EMBL/GenBank/DDBJ databases">
        <title>Luteimonas viscosus sp. nov., isolated from soil of a sunflower field.</title>
        <authorList>
            <person name="Jianli Z."/>
            <person name="Ying Z."/>
        </authorList>
    </citation>
    <scope>NUCLEOTIDE SEQUENCE [LARGE SCALE GENOMIC DNA]</scope>
    <source>
        <strain evidence="5 6">XBU10</strain>
    </source>
</reference>
<dbReference type="PANTHER" id="PTHR43666">
    <property type="entry name" value="TLDD PROTEIN"/>
    <property type="match status" value="1"/>
</dbReference>
<comment type="caution">
    <text evidence="5">The sequence shown here is derived from an EMBL/GenBank/DDBJ whole genome shotgun (WGS) entry which is preliminary data.</text>
</comment>
<comment type="similarity">
    <text evidence="1">Belongs to the peptidase U62 family.</text>
</comment>
<feature type="domain" description="Metalloprotease TldD/E N-terminal" evidence="2">
    <location>
        <begin position="32"/>
        <end position="89"/>
    </location>
</feature>
<dbReference type="PANTHER" id="PTHR43666:SF1">
    <property type="entry name" value="CONSERVED PROTEIN"/>
    <property type="match status" value="1"/>
</dbReference>
<feature type="domain" description="Metalloprotease TldD/E C-terminal" evidence="3">
    <location>
        <begin position="222"/>
        <end position="438"/>
    </location>
</feature>
<dbReference type="GO" id="GO:0008237">
    <property type="term" value="F:metallopeptidase activity"/>
    <property type="evidence" value="ECO:0007669"/>
    <property type="project" value="InterPro"/>
</dbReference>
<evidence type="ECO:0000259" key="3">
    <source>
        <dbReference type="Pfam" id="PF19289"/>
    </source>
</evidence>
<dbReference type="Proteomes" id="UP000324973">
    <property type="component" value="Unassembled WGS sequence"/>
</dbReference>
<dbReference type="OrthoDB" id="9763230at2"/>
<protein>
    <submittedName>
        <fullName evidence="5">TldD/PmbA family protein</fullName>
    </submittedName>
</protein>
<evidence type="ECO:0000259" key="2">
    <source>
        <dbReference type="Pfam" id="PF01523"/>
    </source>
</evidence>
<evidence type="ECO:0000256" key="1">
    <source>
        <dbReference type="ARBA" id="ARBA00005836"/>
    </source>
</evidence>
<name>A0A5D4XRC2_9GAMM</name>
<dbReference type="InterPro" id="IPR045570">
    <property type="entry name" value="Metalloprtase-TldD/E_cen_dom"/>
</dbReference>
<dbReference type="EMBL" id="VTFT01000001">
    <property type="protein sequence ID" value="TYT25280.1"/>
    <property type="molecule type" value="Genomic_DNA"/>
</dbReference>
<dbReference type="AlphaFoldDB" id="A0A5D4XRC2"/>
<dbReference type="InterPro" id="IPR036059">
    <property type="entry name" value="TldD/PmbA_sf"/>
</dbReference>
<dbReference type="Gene3D" id="3.30.2290.10">
    <property type="entry name" value="PmbA/TldD superfamily"/>
    <property type="match status" value="1"/>
</dbReference>
<proteinExistence type="inferred from homology"/>
<dbReference type="InterPro" id="IPR045569">
    <property type="entry name" value="Metalloprtase-TldD/E_C"/>
</dbReference>
<dbReference type="Pfam" id="PF01523">
    <property type="entry name" value="PmbA_TldD_1st"/>
    <property type="match status" value="1"/>
</dbReference>